<feature type="transmembrane region" description="Helical" evidence="9">
    <location>
        <begin position="288"/>
        <end position="310"/>
    </location>
</feature>
<comment type="caution">
    <text evidence="10">The sequence shown here is derived from an EMBL/GenBank/DDBJ whole genome shotgun (WGS) entry which is preliminary data.</text>
</comment>
<reference evidence="10" key="2">
    <citation type="submission" date="2017-10" db="EMBL/GenBank/DDBJ databases">
        <title>Ladona fulva Genome sequencing and assembly.</title>
        <authorList>
            <person name="Murali S."/>
            <person name="Richards S."/>
            <person name="Bandaranaike D."/>
            <person name="Bellair M."/>
            <person name="Blankenburg K."/>
            <person name="Chao H."/>
            <person name="Dinh H."/>
            <person name="Doddapaneni H."/>
            <person name="Dugan-Rocha S."/>
            <person name="Elkadiri S."/>
            <person name="Gnanaolivu R."/>
            <person name="Hernandez B."/>
            <person name="Skinner E."/>
            <person name="Javaid M."/>
            <person name="Lee S."/>
            <person name="Li M."/>
            <person name="Ming W."/>
            <person name="Munidasa M."/>
            <person name="Muniz J."/>
            <person name="Nguyen L."/>
            <person name="Hughes D."/>
            <person name="Osuji N."/>
            <person name="Pu L.-L."/>
            <person name="Puazo M."/>
            <person name="Qu C."/>
            <person name="Quiroz J."/>
            <person name="Raj R."/>
            <person name="Weissenberger G."/>
            <person name="Xin Y."/>
            <person name="Zou X."/>
            <person name="Han Y."/>
            <person name="Worley K."/>
            <person name="Muzny D."/>
            <person name="Gibbs R."/>
        </authorList>
    </citation>
    <scope>NUCLEOTIDE SEQUENCE</scope>
    <source>
        <strain evidence="10">Sampled in the wild</strain>
    </source>
</reference>
<comment type="similarity">
    <text evidence="2">Belongs to the sideroflexin family.</text>
</comment>
<protein>
    <recommendedName>
        <fullName evidence="12">Sidoreflexin</fullName>
    </recommendedName>
</protein>
<comment type="subcellular location">
    <subcellularLocation>
        <location evidence="1">Mitochondrion membrane</location>
        <topology evidence="1">Multi-pass membrane protein</topology>
    </subcellularLocation>
</comment>
<feature type="transmembrane region" description="Helical" evidence="9">
    <location>
        <begin position="322"/>
        <end position="341"/>
    </location>
</feature>
<evidence type="ECO:0000256" key="3">
    <source>
        <dbReference type="ARBA" id="ARBA00022448"/>
    </source>
</evidence>
<evidence type="ECO:0000256" key="8">
    <source>
        <dbReference type="ARBA" id="ARBA00023136"/>
    </source>
</evidence>
<dbReference type="NCBIfam" id="TIGR00798">
    <property type="entry name" value="mtc"/>
    <property type="match status" value="1"/>
</dbReference>
<keyword evidence="3" id="KW-0813">Transport</keyword>
<keyword evidence="6 9" id="KW-1133">Transmembrane helix</keyword>
<accession>A0A8K0NZI1</accession>
<dbReference type="InterPro" id="IPR004686">
    <property type="entry name" value="Mtc"/>
</dbReference>
<evidence type="ECO:0008006" key="12">
    <source>
        <dbReference type="Google" id="ProtNLM"/>
    </source>
</evidence>
<dbReference type="Pfam" id="PF03820">
    <property type="entry name" value="SFXNs"/>
    <property type="match status" value="3"/>
</dbReference>
<dbReference type="GO" id="GO:0140300">
    <property type="term" value="P:serine import into mitochondrion"/>
    <property type="evidence" value="ECO:0007669"/>
    <property type="project" value="TreeGrafter"/>
</dbReference>
<dbReference type="PANTHER" id="PTHR11153">
    <property type="entry name" value="SIDEROFLEXIN"/>
    <property type="match status" value="1"/>
</dbReference>
<keyword evidence="4 9" id="KW-0812">Transmembrane</keyword>
<dbReference type="EMBL" id="KZ308343">
    <property type="protein sequence ID" value="KAG8227826.1"/>
    <property type="molecule type" value="Genomic_DNA"/>
</dbReference>
<keyword evidence="7" id="KW-0496">Mitochondrion</keyword>
<keyword evidence="8 9" id="KW-0472">Membrane</keyword>
<evidence type="ECO:0000256" key="2">
    <source>
        <dbReference type="ARBA" id="ARBA00005974"/>
    </source>
</evidence>
<evidence type="ECO:0000256" key="7">
    <source>
        <dbReference type="ARBA" id="ARBA00023128"/>
    </source>
</evidence>
<evidence type="ECO:0000256" key="1">
    <source>
        <dbReference type="ARBA" id="ARBA00004225"/>
    </source>
</evidence>
<dbReference type="AlphaFoldDB" id="A0A8K0NZI1"/>
<gene>
    <name evidence="10" type="ORF">J437_LFUL008470</name>
</gene>
<sequence>MTTLPRINLDEPRWDQSTYSGRAKHFFTITNPLNLLVSPSELERARTIVKSYRAGEDLPDITEDDIWKAKHLYDSAYHPDTGEKMFILGRMSAQVPMNMTITGCMMTFYKTTPAVVFWQWINQSFNALVNYTNRSGDSPIPVSTLGTSYVLATGGALVTALGLNSLVKKAPPLIGRWVPFAAVAAANCVNIPMMRMKELQEGVPVTDENGNKIGESKVAARTGIASVTLSRILMASPGMGYLELQDGILVTDEQGERLGQSKVAAHSAITQVVLSRIAMASPSMGKEYVWLLLTSSSYAPPVLLHHYLCFLSGVTLEPAFEMFLYVYILIFFYLTNLYHGLSPVFPPILMNILEKRGTLARYPWASAPLQVFLCGFCLTFATPMCCALFPQKSSLKVSSLEDELQEKIKKLPQPIDTVYYNKGL</sequence>
<evidence type="ECO:0000256" key="6">
    <source>
        <dbReference type="ARBA" id="ARBA00022989"/>
    </source>
</evidence>
<evidence type="ECO:0000256" key="4">
    <source>
        <dbReference type="ARBA" id="ARBA00022692"/>
    </source>
</evidence>
<evidence type="ECO:0000313" key="10">
    <source>
        <dbReference type="EMBL" id="KAG8227826.1"/>
    </source>
</evidence>
<dbReference type="PANTHER" id="PTHR11153:SF8">
    <property type="entry name" value="SIDEROFLEXIN-1"/>
    <property type="match status" value="1"/>
</dbReference>
<proteinExistence type="inferred from homology"/>
<evidence type="ECO:0000256" key="5">
    <source>
        <dbReference type="ARBA" id="ARBA00022970"/>
    </source>
</evidence>
<name>A0A8K0NZI1_LADFU</name>
<dbReference type="Proteomes" id="UP000792457">
    <property type="component" value="Unassembled WGS sequence"/>
</dbReference>
<reference evidence="10" key="1">
    <citation type="submission" date="2013-04" db="EMBL/GenBank/DDBJ databases">
        <authorList>
            <person name="Qu J."/>
            <person name="Murali S.C."/>
            <person name="Bandaranaike D."/>
            <person name="Bellair M."/>
            <person name="Blankenburg K."/>
            <person name="Chao H."/>
            <person name="Dinh H."/>
            <person name="Doddapaneni H."/>
            <person name="Downs B."/>
            <person name="Dugan-Rocha S."/>
            <person name="Elkadiri S."/>
            <person name="Gnanaolivu R.D."/>
            <person name="Hernandez B."/>
            <person name="Javaid M."/>
            <person name="Jayaseelan J.C."/>
            <person name="Lee S."/>
            <person name="Li M."/>
            <person name="Ming W."/>
            <person name="Munidasa M."/>
            <person name="Muniz J."/>
            <person name="Nguyen L."/>
            <person name="Ongeri F."/>
            <person name="Osuji N."/>
            <person name="Pu L.-L."/>
            <person name="Puazo M."/>
            <person name="Qu C."/>
            <person name="Quiroz J."/>
            <person name="Raj R."/>
            <person name="Weissenberger G."/>
            <person name="Xin Y."/>
            <person name="Zou X."/>
            <person name="Han Y."/>
            <person name="Richards S."/>
            <person name="Worley K."/>
            <person name="Muzny D."/>
            <person name="Gibbs R."/>
        </authorList>
    </citation>
    <scope>NUCLEOTIDE SEQUENCE</scope>
    <source>
        <strain evidence="10">Sampled in the wild</strain>
    </source>
</reference>
<evidence type="ECO:0000313" key="11">
    <source>
        <dbReference type="Proteomes" id="UP000792457"/>
    </source>
</evidence>
<organism evidence="10 11">
    <name type="scientific">Ladona fulva</name>
    <name type="common">Scarce chaser dragonfly</name>
    <name type="synonym">Libellula fulva</name>
    <dbReference type="NCBI Taxonomy" id="123851"/>
    <lineage>
        <taxon>Eukaryota</taxon>
        <taxon>Metazoa</taxon>
        <taxon>Ecdysozoa</taxon>
        <taxon>Arthropoda</taxon>
        <taxon>Hexapoda</taxon>
        <taxon>Insecta</taxon>
        <taxon>Pterygota</taxon>
        <taxon>Palaeoptera</taxon>
        <taxon>Odonata</taxon>
        <taxon>Epiprocta</taxon>
        <taxon>Anisoptera</taxon>
        <taxon>Libelluloidea</taxon>
        <taxon>Libellulidae</taxon>
        <taxon>Ladona</taxon>
    </lineage>
</organism>
<keyword evidence="5" id="KW-0029">Amino-acid transport</keyword>
<evidence type="ECO:0000256" key="9">
    <source>
        <dbReference type="SAM" id="Phobius"/>
    </source>
</evidence>
<dbReference type="GO" id="GO:0005743">
    <property type="term" value="C:mitochondrial inner membrane"/>
    <property type="evidence" value="ECO:0007669"/>
    <property type="project" value="TreeGrafter"/>
</dbReference>
<dbReference type="GO" id="GO:0015075">
    <property type="term" value="F:monoatomic ion transmembrane transporter activity"/>
    <property type="evidence" value="ECO:0007669"/>
    <property type="project" value="InterPro"/>
</dbReference>
<feature type="transmembrane region" description="Helical" evidence="9">
    <location>
        <begin position="369"/>
        <end position="389"/>
    </location>
</feature>
<dbReference type="OrthoDB" id="6608471at2759"/>
<keyword evidence="11" id="KW-1185">Reference proteome</keyword>